<name>A0A9D1JE29_9FIRM</name>
<dbReference type="Proteomes" id="UP000824201">
    <property type="component" value="Unassembled WGS sequence"/>
</dbReference>
<dbReference type="AlphaFoldDB" id="A0A9D1JE29"/>
<sequence length="221" mass="25404">MRLKDIFIRAAICFAIGIVIGIGIIFFTGDIKEVETRKETIETTEPMNIDTEEPTKLEKETVKETTETVFVTEASEISEKNPIPFSMAQSNTESSSSESVILPESYYNSEDAEILTEIDSNETLIGSYYYDIQNLIGKNDEQSLRQIWTKAVAGIEVCQKQYVTIRDWYTRDFSYVPQEIVKIMNQSLYVRQIESGDFYKGFEEYKSMALQNLAQMGIYLY</sequence>
<proteinExistence type="predicted"/>
<evidence type="ECO:0000313" key="3">
    <source>
        <dbReference type="Proteomes" id="UP000824201"/>
    </source>
</evidence>
<dbReference type="EMBL" id="DVHN01000182">
    <property type="protein sequence ID" value="HIR89822.1"/>
    <property type="molecule type" value="Genomic_DNA"/>
</dbReference>
<reference evidence="2" key="2">
    <citation type="journal article" date="2021" name="PeerJ">
        <title>Extensive microbial diversity within the chicken gut microbiome revealed by metagenomics and culture.</title>
        <authorList>
            <person name="Gilroy R."/>
            <person name="Ravi A."/>
            <person name="Getino M."/>
            <person name="Pursley I."/>
            <person name="Horton D.L."/>
            <person name="Alikhan N.F."/>
            <person name="Baker D."/>
            <person name="Gharbi K."/>
            <person name="Hall N."/>
            <person name="Watson M."/>
            <person name="Adriaenssens E.M."/>
            <person name="Foster-Nyarko E."/>
            <person name="Jarju S."/>
            <person name="Secka A."/>
            <person name="Antonio M."/>
            <person name="Oren A."/>
            <person name="Chaudhuri R.R."/>
            <person name="La Ragione R."/>
            <person name="Hildebrand F."/>
            <person name="Pallen M.J."/>
        </authorList>
    </citation>
    <scope>NUCLEOTIDE SEQUENCE</scope>
    <source>
        <strain evidence="2">ChiW13-3771</strain>
    </source>
</reference>
<keyword evidence="1" id="KW-1133">Transmembrane helix</keyword>
<accession>A0A9D1JE29</accession>
<comment type="caution">
    <text evidence="2">The sequence shown here is derived from an EMBL/GenBank/DDBJ whole genome shotgun (WGS) entry which is preliminary data.</text>
</comment>
<feature type="transmembrane region" description="Helical" evidence="1">
    <location>
        <begin position="6"/>
        <end position="28"/>
    </location>
</feature>
<organism evidence="2 3">
    <name type="scientific">Candidatus Fimimorpha faecalis</name>
    <dbReference type="NCBI Taxonomy" id="2840824"/>
    <lineage>
        <taxon>Bacteria</taxon>
        <taxon>Bacillati</taxon>
        <taxon>Bacillota</taxon>
        <taxon>Clostridia</taxon>
        <taxon>Eubacteriales</taxon>
        <taxon>Candidatus Fimimorpha</taxon>
    </lineage>
</organism>
<evidence type="ECO:0000256" key="1">
    <source>
        <dbReference type="SAM" id="Phobius"/>
    </source>
</evidence>
<keyword evidence="1" id="KW-0472">Membrane</keyword>
<protein>
    <submittedName>
        <fullName evidence="2">Uncharacterized protein</fullName>
    </submittedName>
</protein>
<evidence type="ECO:0000313" key="2">
    <source>
        <dbReference type="EMBL" id="HIR89822.1"/>
    </source>
</evidence>
<reference evidence="2" key="1">
    <citation type="submission" date="2020-10" db="EMBL/GenBank/DDBJ databases">
        <authorList>
            <person name="Gilroy R."/>
        </authorList>
    </citation>
    <scope>NUCLEOTIDE SEQUENCE</scope>
    <source>
        <strain evidence="2">ChiW13-3771</strain>
    </source>
</reference>
<keyword evidence="1" id="KW-0812">Transmembrane</keyword>
<gene>
    <name evidence="2" type="ORF">IAC96_12830</name>
</gene>